<accession>A0ABY7WFK8</accession>
<sequence length="134" mass="15959">MRNNLIELESRILFDSLLTIQVDIDTYIDLHNDYNCYSISYAHVSKELYLRFEFCEGKERKVDLVFKEVEINKMSFNLGDLEDVKTIDNLYRGKYEIEGKLKEFTDDGKSYYYIEFCADLSFELFAKKLFAVYS</sequence>
<organism evidence="1 2">
    <name type="scientific">Sphingobacterium oryzagri</name>
    <dbReference type="NCBI Taxonomy" id="3025669"/>
    <lineage>
        <taxon>Bacteria</taxon>
        <taxon>Pseudomonadati</taxon>
        <taxon>Bacteroidota</taxon>
        <taxon>Sphingobacteriia</taxon>
        <taxon>Sphingobacteriales</taxon>
        <taxon>Sphingobacteriaceae</taxon>
        <taxon>Sphingobacterium</taxon>
    </lineage>
</organism>
<proteinExistence type="predicted"/>
<gene>
    <name evidence="1" type="ORF">PQ465_19195</name>
</gene>
<evidence type="ECO:0000313" key="1">
    <source>
        <dbReference type="EMBL" id="WDF68407.1"/>
    </source>
</evidence>
<dbReference type="RefSeq" id="WP_274267140.1">
    <property type="nucleotide sequence ID" value="NZ_CP117880.1"/>
</dbReference>
<protein>
    <submittedName>
        <fullName evidence="1">Uncharacterized protein</fullName>
    </submittedName>
</protein>
<dbReference type="Proteomes" id="UP001221558">
    <property type="component" value="Chromosome"/>
</dbReference>
<dbReference type="EMBL" id="CP117880">
    <property type="protein sequence ID" value="WDF68407.1"/>
    <property type="molecule type" value="Genomic_DNA"/>
</dbReference>
<reference evidence="1 2" key="1">
    <citation type="submission" date="2023-02" db="EMBL/GenBank/DDBJ databases">
        <title>Genome sequence of Sphingobacterium sp. KACC 22765.</title>
        <authorList>
            <person name="Kim S."/>
            <person name="Heo J."/>
            <person name="Kwon S.-W."/>
        </authorList>
    </citation>
    <scope>NUCLEOTIDE SEQUENCE [LARGE SCALE GENOMIC DNA]</scope>
    <source>
        <strain evidence="1 2">KACC 22765</strain>
    </source>
</reference>
<name>A0ABY7WFK8_9SPHI</name>
<keyword evidence="2" id="KW-1185">Reference proteome</keyword>
<evidence type="ECO:0000313" key="2">
    <source>
        <dbReference type="Proteomes" id="UP001221558"/>
    </source>
</evidence>